<reference evidence="2 3" key="1">
    <citation type="submission" date="2015-07" db="EMBL/GenBank/DDBJ databases">
        <title>Draft Genome Sequence of Streptomyces antibioticus, IMRU 3720 reveals insights in the evolution of actinomycin biosynthetic gene clusters in Streptomyces.</title>
        <authorList>
            <person name="Crnovcic I."/>
            <person name="Ruckert C."/>
            <person name="Kalinowksi J."/>
            <person name="Keller U."/>
        </authorList>
    </citation>
    <scope>NUCLEOTIDE SEQUENCE [LARGE SCALE GENOMIC DNA]</scope>
    <source>
        <strain evidence="2 3">DSM 41481</strain>
    </source>
</reference>
<feature type="transmembrane region" description="Helical" evidence="1">
    <location>
        <begin position="54"/>
        <end position="77"/>
    </location>
</feature>
<keyword evidence="1" id="KW-0812">Transmembrane</keyword>
<proteinExistence type="predicted"/>
<feature type="transmembrane region" description="Helical" evidence="1">
    <location>
        <begin position="155"/>
        <end position="183"/>
    </location>
</feature>
<keyword evidence="1" id="KW-0472">Membrane</keyword>
<dbReference type="EMBL" id="LHQL01000009">
    <property type="protein sequence ID" value="OOQ50995.1"/>
    <property type="molecule type" value="Genomic_DNA"/>
</dbReference>
<dbReference type="RefSeq" id="WP_245177723.1">
    <property type="nucleotide sequence ID" value="NZ_CP050692.1"/>
</dbReference>
<comment type="caution">
    <text evidence="2">The sequence shown here is derived from an EMBL/GenBank/DDBJ whole genome shotgun (WGS) entry which is preliminary data.</text>
</comment>
<feature type="transmembrane region" description="Helical" evidence="1">
    <location>
        <begin position="98"/>
        <end position="118"/>
    </location>
</feature>
<accession>A0ABX3LIT0</accession>
<protein>
    <submittedName>
        <fullName evidence="2">Uncharacterized protein</fullName>
    </submittedName>
</protein>
<feature type="transmembrane region" description="Helical" evidence="1">
    <location>
        <begin position="21"/>
        <end position="39"/>
    </location>
</feature>
<name>A0ABX3LIT0_STRAT</name>
<evidence type="ECO:0000313" key="2">
    <source>
        <dbReference type="EMBL" id="OOQ50995.1"/>
    </source>
</evidence>
<keyword evidence="3" id="KW-1185">Reference proteome</keyword>
<keyword evidence="1" id="KW-1133">Transmembrane helix</keyword>
<dbReference type="Proteomes" id="UP000190306">
    <property type="component" value="Chromosome"/>
</dbReference>
<sequence>MGWENMRTKTGLNWGKAATSAAAAAGAAQLPVAFLLWWFQRLDTEDYGLMGPSWGLACLAVFAPLYLPFLGLAHACAQTLPALTLARTALRPLPWPEWVRHLLGTVLVAVAWAGAAAALWRLPFVTTAVVLAALGVLPVLAVYRTRQRPRGTWGTWWRAGVASVALSVLTVLGGLLATVTGLIEEYEPPELSAARLAGVWRGADGAELLLRPGGRAELTEIPADEPGSYGAVIVCEGTGSWALGRADDYARRDAVVLRIAEGSGTGSGCGDELTWTISGTDRAPELFAVLGDPDAGDVRILKWAPS</sequence>
<evidence type="ECO:0000313" key="3">
    <source>
        <dbReference type="Proteomes" id="UP000190306"/>
    </source>
</evidence>
<organism evidence="2 3">
    <name type="scientific">Streptomyces antibioticus</name>
    <dbReference type="NCBI Taxonomy" id="1890"/>
    <lineage>
        <taxon>Bacteria</taxon>
        <taxon>Bacillati</taxon>
        <taxon>Actinomycetota</taxon>
        <taxon>Actinomycetes</taxon>
        <taxon>Kitasatosporales</taxon>
        <taxon>Streptomycetaceae</taxon>
        <taxon>Streptomyces</taxon>
    </lineage>
</organism>
<gene>
    <name evidence="2" type="ORF">AFM16_17385</name>
</gene>
<feature type="transmembrane region" description="Helical" evidence="1">
    <location>
        <begin position="124"/>
        <end position="143"/>
    </location>
</feature>
<evidence type="ECO:0000256" key="1">
    <source>
        <dbReference type="SAM" id="Phobius"/>
    </source>
</evidence>